<reference evidence="1" key="5">
    <citation type="journal article" date="2021" name="G3 (Bethesda)">
        <title>Aegilops tauschii genome assembly Aet v5.0 features greater sequence contiguity and improved annotation.</title>
        <authorList>
            <person name="Wang L."/>
            <person name="Zhu T."/>
            <person name="Rodriguez J.C."/>
            <person name="Deal K.R."/>
            <person name="Dubcovsky J."/>
            <person name="McGuire P.E."/>
            <person name="Lux T."/>
            <person name="Spannagl M."/>
            <person name="Mayer K.F.X."/>
            <person name="Baldrich P."/>
            <person name="Meyers B.C."/>
            <person name="Huo N."/>
            <person name="Gu Y.Q."/>
            <person name="Zhou H."/>
            <person name="Devos K.M."/>
            <person name="Bennetzen J.L."/>
            <person name="Unver T."/>
            <person name="Budak H."/>
            <person name="Gulick P.J."/>
            <person name="Galiba G."/>
            <person name="Kalapos B."/>
            <person name="Nelson D.R."/>
            <person name="Li P."/>
            <person name="You F.M."/>
            <person name="Luo M.C."/>
            <person name="Dvorak J."/>
        </authorList>
    </citation>
    <scope>NUCLEOTIDE SEQUENCE [LARGE SCALE GENOMIC DNA]</scope>
    <source>
        <strain evidence="1">cv. AL8/78</strain>
    </source>
</reference>
<organism evidence="1 2">
    <name type="scientific">Aegilops tauschii subsp. strangulata</name>
    <name type="common">Goatgrass</name>
    <dbReference type="NCBI Taxonomy" id="200361"/>
    <lineage>
        <taxon>Eukaryota</taxon>
        <taxon>Viridiplantae</taxon>
        <taxon>Streptophyta</taxon>
        <taxon>Embryophyta</taxon>
        <taxon>Tracheophyta</taxon>
        <taxon>Spermatophyta</taxon>
        <taxon>Magnoliopsida</taxon>
        <taxon>Liliopsida</taxon>
        <taxon>Poales</taxon>
        <taxon>Poaceae</taxon>
        <taxon>BOP clade</taxon>
        <taxon>Pooideae</taxon>
        <taxon>Triticodae</taxon>
        <taxon>Triticeae</taxon>
        <taxon>Triticinae</taxon>
        <taxon>Aegilops</taxon>
    </lineage>
</organism>
<accession>A0A453LNT0</accession>
<reference evidence="2" key="1">
    <citation type="journal article" date="2014" name="Science">
        <title>Ancient hybridizations among the ancestral genomes of bread wheat.</title>
        <authorList>
            <consortium name="International Wheat Genome Sequencing Consortium,"/>
            <person name="Marcussen T."/>
            <person name="Sandve S.R."/>
            <person name="Heier L."/>
            <person name="Spannagl M."/>
            <person name="Pfeifer M."/>
            <person name="Jakobsen K.S."/>
            <person name="Wulff B.B."/>
            <person name="Steuernagel B."/>
            <person name="Mayer K.F."/>
            <person name="Olsen O.A."/>
        </authorList>
    </citation>
    <scope>NUCLEOTIDE SEQUENCE [LARGE SCALE GENOMIC DNA]</scope>
    <source>
        <strain evidence="2">cv. AL8/78</strain>
    </source>
</reference>
<reference evidence="1" key="4">
    <citation type="submission" date="2019-03" db="UniProtKB">
        <authorList>
            <consortium name="EnsemblPlants"/>
        </authorList>
    </citation>
    <scope>IDENTIFICATION</scope>
</reference>
<dbReference type="Gramene" id="AET5Gv20860400.28">
    <property type="protein sequence ID" value="AET5Gv20860400.28"/>
    <property type="gene ID" value="AET5Gv20860400"/>
</dbReference>
<reference evidence="2" key="2">
    <citation type="journal article" date="2017" name="Nat. Plants">
        <title>The Aegilops tauschii genome reveals multiple impacts of transposons.</title>
        <authorList>
            <person name="Zhao G."/>
            <person name="Zou C."/>
            <person name="Li K."/>
            <person name="Wang K."/>
            <person name="Li T."/>
            <person name="Gao L."/>
            <person name="Zhang X."/>
            <person name="Wang H."/>
            <person name="Yang Z."/>
            <person name="Liu X."/>
            <person name="Jiang W."/>
            <person name="Mao L."/>
            <person name="Kong X."/>
            <person name="Jiao Y."/>
            <person name="Jia J."/>
        </authorList>
    </citation>
    <scope>NUCLEOTIDE SEQUENCE [LARGE SCALE GENOMIC DNA]</scope>
    <source>
        <strain evidence="2">cv. AL8/78</strain>
    </source>
</reference>
<dbReference type="Proteomes" id="UP000015105">
    <property type="component" value="Chromosome 5D"/>
</dbReference>
<evidence type="ECO:0000313" key="2">
    <source>
        <dbReference type="Proteomes" id="UP000015105"/>
    </source>
</evidence>
<evidence type="ECO:0000313" key="1">
    <source>
        <dbReference type="EnsemblPlants" id="AET5Gv20860400.28"/>
    </source>
</evidence>
<proteinExistence type="predicted"/>
<keyword evidence="2" id="KW-1185">Reference proteome</keyword>
<name>A0A453LNT0_AEGTS</name>
<protein>
    <submittedName>
        <fullName evidence="1">Uncharacterized protein</fullName>
    </submittedName>
</protein>
<reference evidence="1" key="3">
    <citation type="journal article" date="2017" name="Nature">
        <title>Genome sequence of the progenitor of the wheat D genome Aegilops tauschii.</title>
        <authorList>
            <person name="Luo M.C."/>
            <person name="Gu Y.Q."/>
            <person name="Puiu D."/>
            <person name="Wang H."/>
            <person name="Twardziok S.O."/>
            <person name="Deal K.R."/>
            <person name="Huo N."/>
            <person name="Zhu T."/>
            <person name="Wang L."/>
            <person name="Wang Y."/>
            <person name="McGuire P.E."/>
            <person name="Liu S."/>
            <person name="Long H."/>
            <person name="Ramasamy R.K."/>
            <person name="Rodriguez J.C."/>
            <person name="Van S.L."/>
            <person name="Yuan L."/>
            <person name="Wang Z."/>
            <person name="Xia Z."/>
            <person name="Xiao L."/>
            <person name="Anderson O.D."/>
            <person name="Ouyang S."/>
            <person name="Liang Y."/>
            <person name="Zimin A.V."/>
            <person name="Pertea G."/>
            <person name="Qi P."/>
            <person name="Bennetzen J.L."/>
            <person name="Dai X."/>
            <person name="Dawson M.W."/>
            <person name="Muller H.G."/>
            <person name="Kugler K."/>
            <person name="Rivarola-Duarte L."/>
            <person name="Spannagl M."/>
            <person name="Mayer K.F.X."/>
            <person name="Lu F.H."/>
            <person name="Bevan M.W."/>
            <person name="Leroy P."/>
            <person name="Li P."/>
            <person name="You F.M."/>
            <person name="Sun Q."/>
            <person name="Liu Z."/>
            <person name="Lyons E."/>
            <person name="Wicker T."/>
            <person name="Salzberg S.L."/>
            <person name="Devos K.M."/>
            <person name="Dvorak J."/>
        </authorList>
    </citation>
    <scope>NUCLEOTIDE SEQUENCE [LARGE SCALE GENOMIC DNA]</scope>
    <source>
        <strain evidence="1">cv. AL8/78</strain>
    </source>
</reference>
<sequence>MAKLMHVSHGASHRLAFKVGSSLQIGWDGMAGIRLVTGRITTAVYKTSKEDHRQ</sequence>
<dbReference type="AlphaFoldDB" id="A0A453LNT0"/>
<dbReference type="EnsemblPlants" id="AET5Gv20860400.28">
    <property type="protein sequence ID" value="AET5Gv20860400.28"/>
    <property type="gene ID" value="AET5Gv20860400"/>
</dbReference>